<dbReference type="GO" id="GO:0008157">
    <property type="term" value="F:protein phosphatase 1 binding"/>
    <property type="evidence" value="ECO:0007669"/>
    <property type="project" value="TreeGrafter"/>
</dbReference>
<dbReference type="RefSeq" id="XP_004997968.1">
    <property type="nucleotide sequence ID" value="XM_004997911.1"/>
</dbReference>
<reference evidence="7" key="1">
    <citation type="submission" date="2009-08" db="EMBL/GenBank/DDBJ databases">
        <title>Annotation of Salpingoeca rosetta.</title>
        <authorList>
            <consortium name="The Broad Institute Genome Sequencing Platform"/>
            <person name="Russ C."/>
            <person name="Cuomo C."/>
            <person name="Burger G."/>
            <person name="Gray M.W."/>
            <person name="Holland P.W.H."/>
            <person name="King N."/>
            <person name="Lang F.B.F."/>
            <person name="Roger A.J."/>
            <person name="Ruiz-Trillo I."/>
            <person name="Young S.K."/>
            <person name="Zeng Q."/>
            <person name="Gargeya S."/>
            <person name="Alvarado L."/>
            <person name="Berlin A."/>
            <person name="Chapman S.B."/>
            <person name="Chen Z."/>
            <person name="Freedman E."/>
            <person name="Gellesch M."/>
            <person name="Goldberg J."/>
            <person name="Griggs A."/>
            <person name="Gujja S."/>
            <person name="Heilman E."/>
            <person name="Heiman D."/>
            <person name="Howarth C."/>
            <person name="Mehta T."/>
            <person name="Neiman D."/>
            <person name="Pearson M."/>
            <person name="Roberts A."/>
            <person name="Saif S."/>
            <person name="Shea T."/>
            <person name="Shenoy N."/>
            <person name="Sisk P."/>
            <person name="Stolte C."/>
            <person name="Sykes S."/>
            <person name="White J."/>
            <person name="Yandava C."/>
            <person name="Haas B."/>
            <person name="Nusbaum C."/>
            <person name="Birren B."/>
        </authorList>
    </citation>
    <scope>NUCLEOTIDE SEQUENCE [LARGE SCALE GENOMIC DNA]</scope>
    <source>
        <strain evidence="7">ATCC 50818</strain>
    </source>
</reference>
<dbReference type="Gene3D" id="4.10.1000.10">
    <property type="entry name" value="Zinc finger, CCCH-type"/>
    <property type="match status" value="1"/>
</dbReference>
<feature type="compositionally biased region" description="Low complexity" evidence="5">
    <location>
        <begin position="1"/>
        <end position="15"/>
    </location>
</feature>
<feature type="domain" description="C3H1-type" evidence="6">
    <location>
        <begin position="364"/>
        <end position="391"/>
    </location>
</feature>
<proteinExistence type="predicted"/>
<dbReference type="Proteomes" id="UP000007799">
    <property type="component" value="Unassembled WGS sequence"/>
</dbReference>
<dbReference type="GO" id="GO:0072357">
    <property type="term" value="C:PTW/PP1 phosphatase complex"/>
    <property type="evidence" value="ECO:0007669"/>
    <property type="project" value="TreeGrafter"/>
</dbReference>
<name>F2TZI8_SALR5</name>
<feature type="compositionally biased region" description="Basic residues" evidence="5">
    <location>
        <begin position="297"/>
        <end position="306"/>
    </location>
</feature>
<keyword evidence="3 4" id="KW-0862">Zinc</keyword>
<feature type="region of interest" description="Disordered" evidence="5">
    <location>
        <begin position="59"/>
        <end position="78"/>
    </location>
</feature>
<dbReference type="STRING" id="946362.F2TZI8"/>
<feature type="compositionally biased region" description="Basic residues" evidence="5">
    <location>
        <begin position="348"/>
        <end position="363"/>
    </location>
</feature>
<dbReference type="AlphaFoldDB" id="F2TZI8"/>
<feature type="zinc finger region" description="C3H1-type" evidence="4">
    <location>
        <begin position="364"/>
        <end position="391"/>
    </location>
</feature>
<evidence type="ECO:0000256" key="5">
    <source>
        <dbReference type="SAM" id="MobiDB-lite"/>
    </source>
</evidence>
<dbReference type="EMBL" id="GL832957">
    <property type="protein sequence ID" value="EGD79012.1"/>
    <property type="molecule type" value="Genomic_DNA"/>
</dbReference>
<protein>
    <recommendedName>
        <fullName evidence="6">C3H1-type domain-containing protein</fullName>
    </recommendedName>
</protein>
<dbReference type="PANTHER" id="PTHR46557:SF1">
    <property type="entry name" value="SERINE_THREONINE-PROTEIN PHOSPHATASE 1 REGULATORY SUBUNIT 10"/>
    <property type="match status" value="1"/>
</dbReference>
<dbReference type="SMART" id="SM00356">
    <property type="entry name" value="ZnF_C3H1"/>
    <property type="match status" value="1"/>
</dbReference>
<dbReference type="PANTHER" id="PTHR46557">
    <property type="entry name" value="SERINE/THREONINE-PROTEIN PHOSPHATASE 1 REGULATORY SUBUNIT 10-RELATED"/>
    <property type="match status" value="1"/>
</dbReference>
<accession>F2TZI8</accession>
<sequence length="391" mass="43650">MSPLASPSPKASPAKVTAGASTTPPMAQAPAPAQPAPPKKKRVHWKPDLAEIKYYELEEEERSSKRKHFRDLASGEHERERVALQELRKQHEIKPTLEWHRPVPLNREALQAVSAGLVLERGAESTERDEQLQRCRVTLASVYSGENQVPSSPAEPDEEPAAPTQPCATIPLSNEEALAMEAMRAEEQQQQPQQQQQQPQQQMLSSITDLDVDDSIVDEATLQSLAAALTSQQQPPAAPFDPSSVWGESQASPTRRGAPEYAHVEYAGYDRYRQNIGAAQPPMHREERPPPYEHHLPHPHHPRPHPHASPPPPPPPRGPAPAAVAAHAHAHQHPPAGFGYGRGDRRDFHRRSPPAARRRRDWKPRHEIPCKFFAQGRCARGDSCEFLHERR</sequence>
<dbReference type="OrthoDB" id="10009520at2759"/>
<keyword evidence="8" id="KW-1185">Reference proteome</keyword>
<feature type="compositionally biased region" description="Pro residues" evidence="5">
    <location>
        <begin position="307"/>
        <end position="319"/>
    </location>
</feature>
<dbReference type="Pfam" id="PF18044">
    <property type="entry name" value="zf-CCCH_4"/>
    <property type="match status" value="1"/>
</dbReference>
<evidence type="ECO:0000256" key="4">
    <source>
        <dbReference type="PROSITE-ProRule" id="PRU00723"/>
    </source>
</evidence>
<evidence type="ECO:0000256" key="3">
    <source>
        <dbReference type="ARBA" id="ARBA00022833"/>
    </source>
</evidence>
<feature type="compositionally biased region" description="Low complexity" evidence="5">
    <location>
        <begin position="175"/>
        <end position="202"/>
    </location>
</feature>
<dbReference type="PROSITE" id="PS50103">
    <property type="entry name" value="ZF_C3H1"/>
    <property type="match status" value="1"/>
</dbReference>
<evidence type="ECO:0000313" key="8">
    <source>
        <dbReference type="Proteomes" id="UP000007799"/>
    </source>
</evidence>
<gene>
    <name evidence="7" type="ORF">PTSG_01981</name>
</gene>
<dbReference type="InterPro" id="IPR000571">
    <property type="entry name" value="Znf_CCCH"/>
</dbReference>
<dbReference type="InterPro" id="IPR041367">
    <property type="entry name" value="Znf-CCCH_4"/>
</dbReference>
<dbReference type="eggNOG" id="ENOG502QQ2I">
    <property type="taxonomic scope" value="Eukaryota"/>
</dbReference>
<dbReference type="GO" id="GO:0008270">
    <property type="term" value="F:zinc ion binding"/>
    <property type="evidence" value="ECO:0007669"/>
    <property type="project" value="UniProtKB-KW"/>
</dbReference>
<dbReference type="InParanoid" id="F2TZI8"/>
<dbReference type="InterPro" id="IPR036855">
    <property type="entry name" value="Znf_CCCH_sf"/>
</dbReference>
<evidence type="ECO:0000256" key="2">
    <source>
        <dbReference type="ARBA" id="ARBA00022771"/>
    </source>
</evidence>
<keyword evidence="1 4" id="KW-0479">Metal-binding</keyword>
<feature type="region of interest" description="Disordered" evidence="5">
    <location>
        <begin position="1"/>
        <end position="45"/>
    </location>
</feature>
<dbReference type="KEGG" id="sre:PTSG_01981"/>
<organism evidence="8">
    <name type="scientific">Salpingoeca rosetta (strain ATCC 50818 / BSB-021)</name>
    <dbReference type="NCBI Taxonomy" id="946362"/>
    <lineage>
        <taxon>Eukaryota</taxon>
        <taxon>Choanoflagellata</taxon>
        <taxon>Craspedida</taxon>
        <taxon>Salpingoecidae</taxon>
        <taxon>Salpingoeca</taxon>
    </lineage>
</organism>
<feature type="region of interest" description="Disordered" evidence="5">
    <location>
        <begin position="142"/>
        <end position="212"/>
    </location>
</feature>
<feature type="compositionally biased region" description="Basic and acidic residues" evidence="5">
    <location>
        <begin position="283"/>
        <end position="296"/>
    </location>
</feature>
<dbReference type="GO" id="GO:0000785">
    <property type="term" value="C:chromatin"/>
    <property type="evidence" value="ECO:0007669"/>
    <property type="project" value="TreeGrafter"/>
</dbReference>
<feature type="compositionally biased region" description="Low complexity" evidence="5">
    <location>
        <begin position="320"/>
        <end position="337"/>
    </location>
</feature>
<evidence type="ECO:0000259" key="6">
    <source>
        <dbReference type="PROSITE" id="PS50103"/>
    </source>
</evidence>
<dbReference type="GeneID" id="16078564"/>
<keyword evidence="2 4" id="KW-0863">Zinc-finger</keyword>
<dbReference type="SUPFAM" id="SSF90229">
    <property type="entry name" value="CCCH zinc finger"/>
    <property type="match status" value="1"/>
</dbReference>
<evidence type="ECO:0000256" key="1">
    <source>
        <dbReference type="ARBA" id="ARBA00022723"/>
    </source>
</evidence>
<evidence type="ECO:0000313" key="7">
    <source>
        <dbReference type="EMBL" id="EGD79012.1"/>
    </source>
</evidence>
<dbReference type="OMA" id="PMHREER"/>
<feature type="region of interest" description="Disordered" evidence="5">
    <location>
        <begin position="227"/>
        <end position="366"/>
    </location>
</feature>